<gene>
    <name evidence="1" type="ORF">MTR67_038486</name>
</gene>
<organism evidence="1 2">
    <name type="scientific">Solanum verrucosum</name>
    <dbReference type="NCBI Taxonomy" id="315347"/>
    <lineage>
        <taxon>Eukaryota</taxon>
        <taxon>Viridiplantae</taxon>
        <taxon>Streptophyta</taxon>
        <taxon>Embryophyta</taxon>
        <taxon>Tracheophyta</taxon>
        <taxon>Spermatophyta</taxon>
        <taxon>Magnoliopsida</taxon>
        <taxon>eudicotyledons</taxon>
        <taxon>Gunneridae</taxon>
        <taxon>Pentapetalae</taxon>
        <taxon>asterids</taxon>
        <taxon>lamiids</taxon>
        <taxon>Solanales</taxon>
        <taxon>Solanaceae</taxon>
        <taxon>Solanoideae</taxon>
        <taxon>Solaneae</taxon>
        <taxon>Solanum</taxon>
    </lineage>
</organism>
<sequence length="19" mass="2522">MTWHRCIRFLRLLVKEMCW</sequence>
<evidence type="ECO:0000313" key="2">
    <source>
        <dbReference type="Proteomes" id="UP001234989"/>
    </source>
</evidence>
<name>A0AAF0UGL1_SOLVR</name>
<dbReference type="EMBL" id="CP133620">
    <property type="protein sequence ID" value="WMV45101.1"/>
    <property type="molecule type" value="Genomic_DNA"/>
</dbReference>
<dbReference type="Proteomes" id="UP001234989">
    <property type="component" value="Chromosome 9"/>
</dbReference>
<dbReference type="AlphaFoldDB" id="A0AAF0UGL1"/>
<proteinExistence type="predicted"/>
<accession>A0AAF0UGL1</accession>
<keyword evidence="2" id="KW-1185">Reference proteome</keyword>
<protein>
    <submittedName>
        <fullName evidence="1">Uncharacterized protein</fullName>
    </submittedName>
</protein>
<evidence type="ECO:0000313" key="1">
    <source>
        <dbReference type="EMBL" id="WMV45101.1"/>
    </source>
</evidence>
<reference evidence="1" key="1">
    <citation type="submission" date="2023-08" db="EMBL/GenBank/DDBJ databases">
        <title>A de novo genome assembly of Solanum verrucosum Schlechtendal, a Mexican diploid species geographically isolated from the other diploid A-genome species in potato relatives.</title>
        <authorList>
            <person name="Hosaka K."/>
        </authorList>
    </citation>
    <scope>NUCLEOTIDE SEQUENCE</scope>
    <source>
        <tissue evidence="1">Young leaves</tissue>
    </source>
</reference>